<accession>A0ABU0IPX8</accession>
<dbReference type="Gene3D" id="3.10.50.40">
    <property type="match status" value="2"/>
</dbReference>
<reference evidence="12 13" key="1">
    <citation type="submission" date="2023-07" db="EMBL/GenBank/DDBJ databases">
        <title>Genomic Encyclopedia of Type Strains, Phase IV (KMG-IV): sequencing the most valuable type-strain genomes for metagenomic binning, comparative biology and taxonomic classification.</title>
        <authorList>
            <person name="Goeker M."/>
        </authorList>
    </citation>
    <scope>NUCLEOTIDE SEQUENCE [LARGE SCALE GENOMIC DNA]</scope>
    <source>
        <strain evidence="12 13">DSM 18695</strain>
    </source>
</reference>
<gene>
    <name evidence="12" type="ORF">QO010_001833</name>
</gene>
<dbReference type="GO" id="GO:0003755">
    <property type="term" value="F:peptidyl-prolyl cis-trans isomerase activity"/>
    <property type="evidence" value="ECO:0007669"/>
    <property type="project" value="UniProtKB-EC"/>
</dbReference>
<evidence type="ECO:0000313" key="13">
    <source>
        <dbReference type="Proteomes" id="UP001228905"/>
    </source>
</evidence>
<evidence type="ECO:0000256" key="10">
    <source>
        <dbReference type="SAM" id="SignalP"/>
    </source>
</evidence>
<evidence type="ECO:0000256" key="2">
    <source>
        <dbReference type="ARBA" id="ARBA00022729"/>
    </source>
</evidence>
<dbReference type="InterPro" id="IPR050280">
    <property type="entry name" value="OMP_Chaperone_SurA"/>
</dbReference>
<evidence type="ECO:0000256" key="7">
    <source>
        <dbReference type="ARBA" id="ARBA00030642"/>
    </source>
</evidence>
<name>A0ABU0IPX8_9CAUL</name>
<dbReference type="SUPFAM" id="SSF54534">
    <property type="entry name" value="FKBP-like"/>
    <property type="match status" value="2"/>
</dbReference>
<evidence type="ECO:0000256" key="9">
    <source>
        <dbReference type="PROSITE-ProRule" id="PRU00278"/>
    </source>
</evidence>
<feature type="signal peptide" evidence="10">
    <location>
        <begin position="1"/>
        <end position="17"/>
    </location>
</feature>
<evidence type="ECO:0000256" key="5">
    <source>
        <dbReference type="ARBA" id="ARBA00023186"/>
    </source>
</evidence>
<sequence length="426" mass="45775">MSVLALASAGLPPLAQAQTPPVAPSADPGLSEGVAATVNDEIISTYDLVQRMRLIMVTSGIQPTEDTIPQLQREALRSLVDEHLQLQELRRVEKENKIDIVATDAEVNDQIASWAKDNNSTGDQMLARLAAQGVGAETLKSQIRVDMSWQQYIRGRFGQRLKIGDDQVKATIQRLSEEATKPQYQVSEIYIDAARVGGMDTAVQGAQSLIEQMQAGAPFASVARQFSSSTSAANGGDAGWITSGEMPTEVDQVLDQLRPGQLSRPIQTQDGVYIIYLKDKRSGASATLVNLKQIAVPLEGEPTAEQLTAAQATLEKVRPLVTGCADLESKTAGIEGILAGDLGEVDISTLTPAFADAATNTPIGQLSQAVRSPGGLHLVMVCGRRQSGADALTPEQVENRLRGQQLSLIERRVMRDLRNSATIEMR</sequence>
<keyword evidence="4 9" id="KW-0697">Rotamase</keyword>
<keyword evidence="5" id="KW-0143">Chaperone</keyword>
<evidence type="ECO:0000259" key="11">
    <source>
        <dbReference type="PROSITE" id="PS50198"/>
    </source>
</evidence>
<dbReference type="RefSeq" id="WP_307348645.1">
    <property type="nucleotide sequence ID" value="NZ_JAUSVS010000002.1"/>
</dbReference>
<evidence type="ECO:0000256" key="1">
    <source>
        <dbReference type="ARBA" id="ARBA00018370"/>
    </source>
</evidence>
<keyword evidence="2 10" id="KW-0732">Signal</keyword>
<keyword evidence="13" id="KW-1185">Reference proteome</keyword>
<feature type="domain" description="PpiC" evidence="11">
    <location>
        <begin position="181"/>
        <end position="279"/>
    </location>
</feature>
<dbReference type="InterPro" id="IPR000297">
    <property type="entry name" value="PPIase_PpiC"/>
</dbReference>
<keyword evidence="6 9" id="KW-0413">Isomerase</keyword>
<evidence type="ECO:0000256" key="8">
    <source>
        <dbReference type="ARBA" id="ARBA00031484"/>
    </source>
</evidence>
<feature type="chain" id="PRO_5045684642" description="Parvulin-like PPIase" evidence="10">
    <location>
        <begin position="18"/>
        <end position="426"/>
    </location>
</feature>
<evidence type="ECO:0000313" key="12">
    <source>
        <dbReference type="EMBL" id="MDQ0464062.1"/>
    </source>
</evidence>
<dbReference type="PROSITE" id="PS50198">
    <property type="entry name" value="PPIC_PPIASE_2"/>
    <property type="match status" value="2"/>
</dbReference>
<dbReference type="Pfam" id="PF09312">
    <property type="entry name" value="SurA_N"/>
    <property type="match status" value="1"/>
</dbReference>
<feature type="domain" description="PpiC" evidence="11">
    <location>
        <begin position="286"/>
        <end position="383"/>
    </location>
</feature>
<evidence type="ECO:0000256" key="4">
    <source>
        <dbReference type="ARBA" id="ARBA00023110"/>
    </source>
</evidence>
<dbReference type="Proteomes" id="UP001228905">
    <property type="component" value="Unassembled WGS sequence"/>
</dbReference>
<dbReference type="PANTHER" id="PTHR47637:SF1">
    <property type="entry name" value="CHAPERONE SURA"/>
    <property type="match status" value="1"/>
</dbReference>
<dbReference type="Gene3D" id="1.10.4030.10">
    <property type="entry name" value="Porin chaperone SurA, peptide-binding domain"/>
    <property type="match status" value="1"/>
</dbReference>
<evidence type="ECO:0000256" key="6">
    <source>
        <dbReference type="ARBA" id="ARBA00023235"/>
    </source>
</evidence>
<dbReference type="InterPro" id="IPR046357">
    <property type="entry name" value="PPIase_dom_sf"/>
</dbReference>
<dbReference type="EMBL" id="JAUSVS010000002">
    <property type="protein sequence ID" value="MDQ0464062.1"/>
    <property type="molecule type" value="Genomic_DNA"/>
</dbReference>
<dbReference type="Pfam" id="PF00639">
    <property type="entry name" value="Rotamase"/>
    <property type="match status" value="2"/>
</dbReference>
<dbReference type="PANTHER" id="PTHR47637">
    <property type="entry name" value="CHAPERONE SURA"/>
    <property type="match status" value="1"/>
</dbReference>
<dbReference type="SUPFAM" id="SSF109998">
    <property type="entry name" value="Triger factor/SurA peptide-binding domain-like"/>
    <property type="match status" value="1"/>
</dbReference>
<organism evidence="12 13">
    <name type="scientific">Caulobacter ginsengisoli</name>
    <dbReference type="NCBI Taxonomy" id="400775"/>
    <lineage>
        <taxon>Bacteria</taxon>
        <taxon>Pseudomonadati</taxon>
        <taxon>Pseudomonadota</taxon>
        <taxon>Alphaproteobacteria</taxon>
        <taxon>Caulobacterales</taxon>
        <taxon>Caulobacteraceae</taxon>
        <taxon>Caulobacter</taxon>
    </lineage>
</organism>
<dbReference type="InterPro" id="IPR027304">
    <property type="entry name" value="Trigger_fact/SurA_dom_sf"/>
</dbReference>
<comment type="caution">
    <text evidence="12">The sequence shown here is derived from an EMBL/GenBank/DDBJ whole genome shotgun (WGS) entry which is preliminary data.</text>
</comment>
<evidence type="ECO:0000256" key="3">
    <source>
        <dbReference type="ARBA" id="ARBA00022764"/>
    </source>
</evidence>
<proteinExistence type="predicted"/>
<protein>
    <recommendedName>
        <fullName evidence="1">Parvulin-like PPIase</fullName>
    </recommendedName>
    <alternativeName>
        <fullName evidence="7">Peptidyl-prolyl cis-trans isomerase plp</fullName>
    </alternativeName>
    <alternativeName>
        <fullName evidence="8">Rotamase plp</fullName>
    </alternativeName>
</protein>
<keyword evidence="3" id="KW-0574">Periplasm</keyword>
<dbReference type="InterPro" id="IPR015391">
    <property type="entry name" value="SurA_N"/>
</dbReference>